<dbReference type="InterPro" id="IPR003594">
    <property type="entry name" value="HATPase_dom"/>
</dbReference>
<dbReference type="InterPro" id="IPR001789">
    <property type="entry name" value="Sig_transdc_resp-reg_receiver"/>
</dbReference>
<dbReference type="Gene3D" id="3.30.565.10">
    <property type="entry name" value="Histidine kinase-like ATPase, C-terminal domain"/>
    <property type="match status" value="1"/>
</dbReference>
<dbReference type="SUPFAM" id="SSF47384">
    <property type="entry name" value="Homodimeric domain of signal transducing histidine kinase"/>
    <property type="match status" value="1"/>
</dbReference>
<dbReference type="Pfam" id="PF00072">
    <property type="entry name" value="Response_reg"/>
    <property type="match status" value="1"/>
</dbReference>
<gene>
    <name evidence="12" type="ORF">DIT97_01885</name>
</gene>
<dbReference type="InterPro" id="IPR036097">
    <property type="entry name" value="HisK_dim/P_sf"/>
</dbReference>
<keyword evidence="4" id="KW-0808">Transferase</keyword>
<sequence length="353" mass="39925">MRILSIEDDSDTQANLCDILELDGYQIDTVGTLKDALSRENWSDYSVIILDRRLPDGTAEEFLPRLRSLAPEVAIIIVTGHIDIDGTITALRHGAADYILKPINPDSLRMSLARVLKLQEVEKRALQSERLAAIGQMIPVFAHESRNALQRIQAGIEMLRMQFSDTTNAIRIVDRIEQAVDDINKHFEEIRGFATPIKLKKEFCDLSQVWQKAWNNLQALWKDRNVVLREQIKSERVSCSVDAFRLEQVFRNLFENSLAACSDPVRISVQCLTEQLDDGQYFQIQVCDNGQGLTDEQRERAFNPFYTTKTQGMGLGLPIVKRIIEHHGGQIGILENSQSGTGFLITLPCQTLS</sequence>
<feature type="domain" description="Response regulatory" evidence="11">
    <location>
        <begin position="2"/>
        <end position="116"/>
    </location>
</feature>
<evidence type="ECO:0000256" key="8">
    <source>
        <dbReference type="ARBA" id="ARBA00023012"/>
    </source>
</evidence>
<dbReference type="InterPro" id="IPR036890">
    <property type="entry name" value="HATPase_C_sf"/>
</dbReference>
<evidence type="ECO:0000256" key="2">
    <source>
        <dbReference type="ARBA" id="ARBA00012438"/>
    </source>
</evidence>
<evidence type="ECO:0000259" key="11">
    <source>
        <dbReference type="PROSITE" id="PS50110"/>
    </source>
</evidence>
<organism evidence="12 13">
    <name type="scientific">Gimesia maris</name>
    <dbReference type="NCBI Taxonomy" id="122"/>
    <lineage>
        <taxon>Bacteria</taxon>
        <taxon>Pseudomonadati</taxon>
        <taxon>Planctomycetota</taxon>
        <taxon>Planctomycetia</taxon>
        <taxon>Planctomycetales</taxon>
        <taxon>Planctomycetaceae</taxon>
        <taxon>Gimesia</taxon>
    </lineage>
</organism>
<dbReference type="InterPro" id="IPR004358">
    <property type="entry name" value="Sig_transdc_His_kin-like_C"/>
</dbReference>
<dbReference type="PANTHER" id="PTHR43065">
    <property type="entry name" value="SENSOR HISTIDINE KINASE"/>
    <property type="match status" value="1"/>
</dbReference>
<keyword evidence="6" id="KW-0418">Kinase</keyword>
<dbReference type="PRINTS" id="PR00344">
    <property type="entry name" value="BCTRLSENSOR"/>
</dbReference>
<dbReference type="CDD" id="cd00082">
    <property type="entry name" value="HisKA"/>
    <property type="match status" value="1"/>
</dbReference>
<keyword evidence="3 9" id="KW-0597">Phosphoprotein</keyword>
<dbReference type="Gene3D" id="1.10.287.130">
    <property type="match status" value="1"/>
</dbReference>
<dbReference type="GO" id="GO:0005524">
    <property type="term" value="F:ATP binding"/>
    <property type="evidence" value="ECO:0007669"/>
    <property type="project" value="UniProtKB-KW"/>
</dbReference>
<evidence type="ECO:0000256" key="3">
    <source>
        <dbReference type="ARBA" id="ARBA00022553"/>
    </source>
</evidence>
<protein>
    <recommendedName>
        <fullName evidence="2">histidine kinase</fullName>
        <ecNumber evidence="2">2.7.13.3</ecNumber>
    </recommendedName>
</protein>
<dbReference type="PANTHER" id="PTHR43065:SF10">
    <property type="entry name" value="PEROXIDE STRESS-ACTIVATED HISTIDINE KINASE MAK3"/>
    <property type="match status" value="1"/>
</dbReference>
<evidence type="ECO:0000313" key="12">
    <source>
        <dbReference type="EMBL" id="HCO21865.1"/>
    </source>
</evidence>
<evidence type="ECO:0000256" key="4">
    <source>
        <dbReference type="ARBA" id="ARBA00022679"/>
    </source>
</evidence>
<dbReference type="AlphaFoldDB" id="A0A3D3QZ68"/>
<dbReference type="SMART" id="SM00387">
    <property type="entry name" value="HATPase_c"/>
    <property type="match status" value="1"/>
</dbReference>
<reference evidence="12 13" key="1">
    <citation type="journal article" date="2018" name="Nat. Biotechnol.">
        <title>A standardized bacterial taxonomy based on genome phylogeny substantially revises the tree of life.</title>
        <authorList>
            <person name="Parks D.H."/>
            <person name="Chuvochina M."/>
            <person name="Waite D.W."/>
            <person name="Rinke C."/>
            <person name="Skarshewski A."/>
            <person name="Chaumeil P.A."/>
            <person name="Hugenholtz P."/>
        </authorList>
    </citation>
    <scope>NUCLEOTIDE SEQUENCE [LARGE SCALE GENOMIC DNA]</scope>
    <source>
        <strain evidence="12">UBA9375</strain>
    </source>
</reference>
<evidence type="ECO:0000256" key="1">
    <source>
        <dbReference type="ARBA" id="ARBA00000085"/>
    </source>
</evidence>
<dbReference type="InterPro" id="IPR005467">
    <property type="entry name" value="His_kinase_dom"/>
</dbReference>
<comment type="caution">
    <text evidence="12">The sequence shown here is derived from an EMBL/GenBank/DDBJ whole genome shotgun (WGS) entry which is preliminary data.</text>
</comment>
<dbReference type="GO" id="GO:0000155">
    <property type="term" value="F:phosphorelay sensor kinase activity"/>
    <property type="evidence" value="ECO:0007669"/>
    <property type="project" value="InterPro"/>
</dbReference>
<evidence type="ECO:0000259" key="10">
    <source>
        <dbReference type="PROSITE" id="PS50109"/>
    </source>
</evidence>
<keyword evidence="5" id="KW-0547">Nucleotide-binding</keyword>
<dbReference type="InterPro" id="IPR011006">
    <property type="entry name" value="CheY-like_superfamily"/>
</dbReference>
<dbReference type="SUPFAM" id="SSF55874">
    <property type="entry name" value="ATPase domain of HSP90 chaperone/DNA topoisomerase II/histidine kinase"/>
    <property type="match status" value="1"/>
</dbReference>
<keyword evidence="8" id="KW-0902">Two-component regulatory system</keyword>
<dbReference type="EMBL" id="DQAY01000014">
    <property type="protein sequence ID" value="HCO21865.1"/>
    <property type="molecule type" value="Genomic_DNA"/>
</dbReference>
<feature type="modified residue" description="4-aspartylphosphate" evidence="9">
    <location>
        <position position="51"/>
    </location>
</feature>
<dbReference type="Gene3D" id="3.40.50.2300">
    <property type="match status" value="1"/>
</dbReference>
<keyword evidence="7" id="KW-0067">ATP-binding</keyword>
<dbReference type="SUPFAM" id="SSF52172">
    <property type="entry name" value="CheY-like"/>
    <property type="match status" value="1"/>
</dbReference>
<dbReference type="Pfam" id="PF02518">
    <property type="entry name" value="HATPase_c"/>
    <property type="match status" value="1"/>
</dbReference>
<dbReference type="InterPro" id="IPR003661">
    <property type="entry name" value="HisK_dim/P_dom"/>
</dbReference>
<comment type="catalytic activity">
    <reaction evidence="1">
        <text>ATP + protein L-histidine = ADP + protein N-phospho-L-histidine.</text>
        <dbReference type="EC" id="2.7.13.3"/>
    </reaction>
</comment>
<evidence type="ECO:0000256" key="6">
    <source>
        <dbReference type="ARBA" id="ARBA00022777"/>
    </source>
</evidence>
<accession>A0A3D3QZ68</accession>
<dbReference type="PROSITE" id="PS50109">
    <property type="entry name" value="HIS_KIN"/>
    <property type="match status" value="1"/>
</dbReference>
<feature type="domain" description="Histidine kinase" evidence="10">
    <location>
        <begin position="140"/>
        <end position="351"/>
    </location>
</feature>
<evidence type="ECO:0000256" key="9">
    <source>
        <dbReference type="PROSITE-ProRule" id="PRU00169"/>
    </source>
</evidence>
<evidence type="ECO:0000256" key="5">
    <source>
        <dbReference type="ARBA" id="ARBA00022741"/>
    </source>
</evidence>
<proteinExistence type="predicted"/>
<dbReference type="EC" id="2.7.13.3" evidence="2"/>
<evidence type="ECO:0000256" key="7">
    <source>
        <dbReference type="ARBA" id="ARBA00022840"/>
    </source>
</evidence>
<dbReference type="RefSeq" id="WP_278438500.1">
    <property type="nucleotide sequence ID" value="NZ_CAXBMG010000062.1"/>
</dbReference>
<evidence type="ECO:0000313" key="13">
    <source>
        <dbReference type="Proteomes" id="UP000263642"/>
    </source>
</evidence>
<name>A0A3D3QZ68_9PLAN</name>
<dbReference type="Proteomes" id="UP000263642">
    <property type="component" value="Unassembled WGS sequence"/>
</dbReference>
<dbReference type="SMART" id="SM00448">
    <property type="entry name" value="REC"/>
    <property type="match status" value="1"/>
</dbReference>
<dbReference type="PROSITE" id="PS50110">
    <property type="entry name" value="RESPONSE_REGULATORY"/>
    <property type="match status" value="1"/>
</dbReference>